<keyword evidence="4" id="KW-0805">Transcription regulation</keyword>
<organism evidence="11 12">
    <name type="scientific">Pristionchus fissidentatus</name>
    <dbReference type="NCBI Taxonomy" id="1538716"/>
    <lineage>
        <taxon>Eukaryota</taxon>
        <taxon>Metazoa</taxon>
        <taxon>Ecdysozoa</taxon>
        <taxon>Nematoda</taxon>
        <taxon>Chromadorea</taxon>
        <taxon>Rhabditida</taxon>
        <taxon>Rhabditina</taxon>
        <taxon>Diplogasteromorpha</taxon>
        <taxon>Diplogasteroidea</taxon>
        <taxon>Neodiplogasteridae</taxon>
        <taxon>Pristionchus</taxon>
    </lineage>
</organism>
<evidence type="ECO:0000313" key="11">
    <source>
        <dbReference type="EMBL" id="GMT22097.1"/>
    </source>
</evidence>
<dbReference type="GO" id="GO:0003700">
    <property type="term" value="F:DNA-binding transcription factor activity"/>
    <property type="evidence" value="ECO:0007669"/>
    <property type="project" value="InterPro"/>
</dbReference>
<sequence>MECLICTEPIVHAHLGVNSCRACAVFYKRAVNVPVTKLKCKGGDQDCIKQNPRTTCRACRYARFREVLIKAGHVVKGNEESGYIPCSVDTAGDGYSDSEEEEEEQKASTSSQSFLNHETFLTLRESAFSVTPLLDKIKKGYSLMCIIRKSGEMGTYTAAPGDVIIRKGNIDYTPTTYLNFKPNTRIFLGALEEFANFAFEDFRNLDDDSKNLVVQSVRFVMAPMDQSYRITHTFPGEKASNLLGYTTYFNIDKLERLFDHSPDDLDKEGVIR</sequence>
<keyword evidence="3" id="KW-0862">Zinc</keyword>
<dbReference type="PANTHER" id="PTHR46011">
    <property type="entry name" value="NUCLEAR HORMONE RECEPTOR FAMILY MEMBER NHR-86-RELATED"/>
    <property type="match status" value="1"/>
</dbReference>
<keyword evidence="8" id="KW-0539">Nucleus</keyword>
<dbReference type="SMART" id="SM00399">
    <property type="entry name" value="ZnF_C4"/>
    <property type="match status" value="1"/>
</dbReference>
<accession>A0AAV5VTU1</accession>
<evidence type="ECO:0000256" key="7">
    <source>
        <dbReference type="ARBA" id="ARBA00023170"/>
    </source>
</evidence>
<evidence type="ECO:0000256" key="6">
    <source>
        <dbReference type="ARBA" id="ARBA00023163"/>
    </source>
</evidence>
<dbReference type="GO" id="GO:0005634">
    <property type="term" value="C:nucleus"/>
    <property type="evidence" value="ECO:0007669"/>
    <property type="project" value="TreeGrafter"/>
</dbReference>
<keyword evidence="12" id="KW-1185">Reference proteome</keyword>
<evidence type="ECO:0000313" key="12">
    <source>
        <dbReference type="Proteomes" id="UP001432322"/>
    </source>
</evidence>
<dbReference type="Pfam" id="PF00105">
    <property type="entry name" value="zf-C4"/>
    <property type="match status" value="1"/>
</dbReference>
<reference evidence="11" key="1">
    <citation type="submission" date="2023-10" db="EMBL/GenBank/DDBJ databases">
        <title>Genome assembly of Pristionchus species.</title>
        <authorList>
            <person name="Yoshida K."/>
            <person name="Sommer R.J."/>
        </authorList>
    </citation>
    <scope>NUCLEOTIDE SEQUENCE</scope>
    <source>
        <strain evidence="11">RS5133</strain>
    </source>
</reference>
<dbReference type="InterPro" id="IPR013088">
    <property type="entry name" value="Znf_NHR/GATA"/>
</dbReference>
<evidence type="ECO:0000256" key="9">
    <source>
        <dbReference type="SAM" id="MobiDB-lite"/>
    </source>
</evidence>
<feature type="domain" description="Nuclear receptor" evidence="10">
    <location>
        <begin position="1"/>
        <end position="80"/>
    </location>
</feature>
<dbReference type="PROSITE" id="PS51030">
    <property type="entry name" value="NUCLEAR_REC_DBD_2"/>
    <property type="match status" value="1"/>
</dbReference>
<protein>
    <recommendedName>
        <fullName evidence="10">Nuclear receptor domain-containing protein</fullName>
    </recommendedName>
</protein>
<keyword evidence="2" id="KW-0863">Zinc-finger</keyword>
<dbReference type="GO" id="GO:0008270">
    <property type="term" value="F:zinc ion binding"/>
    <property type="evidence" value="ECO:0007669"/>
    <property type="project" value="UniProtKB-KW"/>
</dbReference>
<gene>
    <name evidence="11" type="ORF">PFISCL1PPCAC_13394</name>
</gene>
<keyword evidence="7" id="KW-0675">Receptor</keyword>
<dbReference type="EMBL" id="BTSY01000004">
    <property type="protein sequence ID" value="GMT22097.1"/>
    <property type="molecule type" value="Genomic_DNA"/>
</dbReference>
<dbReference type="PRINTS" id="PR00047">
    <property type="entry name" value="STROIDFINGER"/>
</dbReference>
<keyword evidence="1" id="KW-0479">Metal-binding</keyword>
<evidence type="ECO:0000256" key="2">
    <source>
        <dbReference type="ARBA" id="ARBA00022771"/>
    </source>
</evidence>
<feature type="region of interest" description="Disordered" evidence="9">
    <location>
        <begin position="88"/>
        <end position="111"/>
    </location>
</feature>
<evidence type="ECO:0000256" key="8">
    <source>
        <dbReference type="ARBA" id="ARBA00023242"/>
    </source>
</evidence>
<dbReference type="AlphaFoldDB" id="A0AAV5VTU1"/>
<evidence type="ECO:0000256" key="4">
    <source>
        <dbReference type="ARBA" id="ARBA00023015"/>
    </source>
</evidence>
<keyword evidence="6" id="KW-0804">Transcription</keyword>
<dbReference type="GO" id="GO:0043565">
    <property type="term" value="F:sequence-specific DNA binding"/>
    <property type="evidence" value="ECO:0007669"/>
    <property type="project" value="InterPro"/>
</dbReference>
<evidence type="ECO:0000256" key="3">
    <source>
        <dbReference type="ARBA" id="ARBA00022833"/>
    </source>
</evidence>
<dbReference type="InterPro" id="IPR001628">
    <property type="entry name" value="Znf_hrmn_rcpt"/>
</dbReference>
<evidence type="ECO:0000256" key="5">
    <source>
        <dbReference type="ARBA" id="ARBA00023125"/>
    </source>
</evidence>
<feature type="non-terminal residue" evidence="11">
    <location>
        <position position="272"/>
    </location>
</feature>
<evidence type="ECO:0000256" key="1">
    <source>
        <dbReference type="ARBA" id="ARBA00022723"/>
    </source>
</evidence>
<dbReference type="SUPFAM" id="SSF57716">
    <property type="entry name" value="Glucocorticoid receptor-like (DNA-binding domain)"/>
    <property type="match status" value="1"/>
</dbReference>
<dbReference type="PANTHER" id="PTHR46011:SF6">
    <property type="entry name" value="HIGH ZINC ACTIVATED NUCLEAR RECEPTOR PROTEIN"/>
    <property type="match status" value="1"/>
</dbReference>
<name>A0AAV5VTU1_9BILA</name>
<keyword evidence="5" id="KW-0238">DNA-binding</keyword>
<comment type="caution">
    <text evidence="11">The sequence shown here is derived from an EMBL/GenBank/DDBJ whole genome shotgun (WGS) entry which is preliminary data.</text>
</comment>
<evidence type="ECO:0000259" key="10">
    <source>
        <dbReference type="PROSITE" id="PS51030"/>
    </source>
</evidence>
<dbReference type="Gene3D" id="3.30.50.10">
    <property type="entry name" value="Erythroid Transcription Factor GATA-1, subunit A"/>
    <property type="match status" value="1"/>
</dbReference>
<proteinExistence type="predicted"/>
<dbReference type="Proteomes" id="UP001432322">
    <property type="component" value="Unassembled WGS sequence"/>
</dbReference>